<dbReference type="GO" id="GO:0036503">
    <property type="term" value="P:ERAD pathway"/>
    <property type="evidence" value="ECO:0007669"/>
    <property type="project" value="TreeGrafter"/>
</dbReference>
<reference evidence="2" key="1">
    <citation type="submission" date="2021-02" db="EMBL/GenBank/DDBJ databases">
        <authorList>
            <person name="Nowell W R."/>
        </authorList>
    </citation>
    <scope>NUCLEOTIDE SEQUENCE</scope>
</reference>
<dbReference type="Gene3D" id="3.40.30.10">
    <property type="entry name" value="Glutaredoxin"/>
    <property type="match status" value="1"/>
</dbReference>
<dbReference type="InterPro" id="IPR006577">
    <property type="entry name" value="UAS"/>
</dbReference>
<dbReference type="GO" id="GO:0043130">
    <property type="term" value="F:ubiquitin binding"/>
    <property type="evidence" value="ECO:0007669"/>
    <property type="project" value="TreeGrafter"/>
</dbReference>
<dbReference type="PANTHER" id="PTHR23322">
    <property type="entry name" value="FAS-ASSOCIATED PROTEIN"/>
    <property type="match status" value="1"/>
</dbReference>
<dbReference type="GO" id="GO:0005783">
    <property type="term" value="C:endoplasmic reticulum"/>
    <property type="evidence" value="ECO:0007669"/>
    <property type="project" value="TreeGrafter"/>
</dbReference>
<dbReference type="Pfam" id="PF21021">
    <property type="entry name" value="FAF1"/>
    <property type="match status" value="1"/>
</dbReference>
<accession>A0A814KHS6</accession>
<dbReference type="Proteomes" id="UP000663889">
    <property type="component" value="Unassembled WGS sequence"/>
</dbReference>
<protein>
    <recommendedName>
        <fullName evidence="1">UAS domain-containing protein</fullName>
    </recommendedName>
</protein>
<evidence type="ECO:0000313" key="3">
    <source>
        <dbReference type="Proteomes" id="UP000663889"/>
    </source>
</evidence>
<dbReference type="GO" id="GO:0005634">
    <property type="term" value="C:nucleus"/>
    <property type="evidence" value="ECO:0007669"/>
    <property type="project" value="TreeGrafter"/>
</dbReference>
<feature type="domain" description="UAS" evidence="1">
    <location>
        <begin position="43"/>
        <end position="180"/>
    </location>
</feature>
<comment type="caution">
    <text evidence="2">The sequence shown here is derived from an EMBL/GenBank/DDBJ whole genome shotgun (WGS) entry which is preliminary data.</text>
</comment>
<dbReference type="EMBL" id="CAJNOU010000628">
    <property type="protein sequence ID" value="CAF1051352.1"/>
    <property type="molecule type" value="Genomic_DNA"/>
</dbReference>
<dbReference type="SMART" id="SM00594">
    <property type="entry name" value="UAS"/>
    <property type="match status" value="1"/>
</dbReference>
<dbReference type="InterPro" id="IPR050730">
    <property type="entry name" value="UBX_domain-protein"/>
</dbReference>
<dbReference type="SUPFAM" id="SSF52833">
    <property type="entry name" value="Thioredoxin-like"/>
    <property type="match status" value="1"/>
</dbReference>
<dbReference type="PANTHER" id="PTHR23322:SF96">
    <property type="entry name" value="FAS-ASSOCIATED FACTOR 1"/>
    <property type="match status" value="1"/>
</dbReference>
<evidence type="ECO:0000313" key="2">
    <source>
        <dbReference type="EMBL" id="CAF1051352.1"/>
    </source>
</evidence>
<dbReference type="InterPro" id="IPR036249">
    <property type="entry name" value="Thioredoxin-like_sf"/>
</dbReference>
<dbReference type="InterPro" id="IPR049483">
    <property type="entry name" value="FAF1_2-like_UAS"/>
</dbReference>
<organism evidence="2 3">
    <name type="scientific">Rotaria sordida</name>
    <dbReference type="NCBI Taxonomy" id="392033"/>
    <lineage>
        <taxon>Eukaryota</taxon>
        <taxon>Metazoa</taxon>
        <taxon>Spiralia</taxon>
        <taxon>Gnathifera</taxon>
        <taxon>Rotifera</taxon>
        <taxon>Eurotatoria</taxon>
        <taxon>Bdelloidea</taxon>
        <taxon>Philodinida</taxon>
        <taxon>Philodinidae</taxon>
        <taxon>Rotaria</taxon>
    </lineage>
</organism>
<proteinExistence type="predicted"/>
<sequence>MVNDVDVSSDDDDGSDISNYDIDLIDHSPFPNDCQNEVQGIEFLCQYFMHRYNACPTFLIGSLEEACQEAFSSIIIKERRPVLVYIHHDKNLLTNRFCWNILCSEMIIDYLLENYIVWPWDITFESNRNILIKIWNKIFPSQTSIDFSLEQCPMLIGIMRESLYKKDSSSTSEYEFTVLFKNETLTSTEETFSLKSILNELSIFKEECDDNEQALSFDLIKKTDLSWEVIIEICKYLSLNDAINAFSSNILFFLRKLKAKVHIDDLSETFINTILRKIKSNQIISLRLNSDESKLYMISNYLSLFNNVISLNLVNLEIIQQISEYEIYFPKLTCLSLCYNNEIGFNLLQNVLSYLPKSIRRFEIHCAGVLCTHYDIDEFNIESIYNFNIEYFLLDIGQFQLTSAKECYQHYESCFFNTIYDLIQWMRRIQCFRLITNKYNVKKLLDIDYWKNFLYKCNSLNKITLQMIGGILDDDEIQEKVRELQLEFYCIRPAIKFQIVYM</sequence>
<evidence type="ECO:0000259" key="1">
    <source>
        <dbReference type="SMART" id="SM00594"/>
    </source>
</evidence>
<dbReference type="AlphaFoldDB" id="A0A814KHS6"/>
<name>A0A814KHS6_9BILA</name>
<gene>
    <name evidence="2" type="ORF">SEV965_LOCUS13356</name>
</gene>